<keyword evidence="8" id="KW-0564">Palmitate</keyword>
<evidence type="ECO:0000256" key="15">
    <source>
        <dbReference type="RuleBase" id="RU000688"/>
    </source>
</evidence>
<dbReference type="PROSITE" id="PS00237">
    <property type="entry name" value="G_PROTEIN_RECEP_F1_1"/>
    <property type="match status" value="1"/>
</dbReference>
<feature type="transmembrane region" description="Helical" evidence="17">
    <location>
        <begin position="139"/>
        <end position="159"/>
    </location>
</feature>
<name>A0AAW1FYC1_ZOAVI</name>
<dbReference type="PANTHER" id="PTHR24248">
    <property type="entry name" value="ADRENERGIC RECEPTOR-RELATED G-PROTEIN COUPLED RECEPTOR"/>
    <property type="match status" value="1"/>
</dbReference>
<evidence type="ECO:0000256" key="2">
    <source>
        <dbReference type="ARBA" id="ARBA00016136"/>
    </source>
</evidence>
<feature type="transmembrane region" description="Helical" evidence="17">
    <location>
        <begin position="342"/>
        <end position="362"/>
    </location>
</feature>
<comment type="similarity">
    <text evidence="15">Belongs to the G-protein coupled receptor 1 family.</text>
</comment>
<evidence type="ECO:0000256" key="9">
    <source>
        <dbReference type="ARBA" id="ARBA00023157"/>
    </source>
</evidence>
<feature type="compositionally biased region" description="Basic and acidic residues" evidence="16">
    <location>
        <begin position="244"/>
        <end position="265"/>
    </location>
</feature>
<evidence type="ECO:0000256" key="7">
    <source>
        <dbReference type="ARBA" id="ARBA00023136"/>
    </source>
</evidence>
<dbReference type="PANTHER" id="PTHR24248:SF24">
    <property type="entry name" value="ALPHA-2A ADRENERGIC RECEPTOR"/>
    <property type="match status" value="1"/>
</dbReference>
<dbReference type="SUPFAM" id="SSF81321">
    <property type="entry name" value="Family A G protein-coupled receptor-like"/>
    <property type="match status" value="1"/>
</dbReference>
<feature type="region of interest" description="Disordered" evidence="16">
    <location>
        <begin position="212"/>
        <end position="334"/>
    </location>
</feature>
<comment type="subcellular location">
    <subcellularLocation>
        <location evidence="1">Cell membrane</location>
        <topology evidence="1">Multi-pass membrane protein</topology>
    </subcellularLocation>
</comment>
<dbReference type="InterPro" id="IPR002233">
    <property type="entry name" value="ADR_fam"/>
</dbReference>
<dbReference type="EMBL" id="JBCEZU010000013">
    <property type="protein sequence ID" value="KAK9539899.1"/>
    <property type="molecule type" value="Genomic_DNA"/>
</dbReference>
<organism evidence="19 20">
    <name type="scientific">Zoarces viviparus</name>
    <name type="common">Viviparous eelpout</name>
    <name type="synonym">Blennius viviparus</name>
    <dbReference type="NCBI Taxonomy" id="48416"/>
    <lineage>
        <taxon>Eukaryota</taxon>
        <taxon>Metazoa</taxon>
        <taxon>Chordata</taxon>
        <taxon>Craniata</taxon>
        <taxon>Vertebrata</taxon>
        <taxon>Euteleostomi</taxon>
        <taxon>Actinopterygii</taxon>
        <taxon>Neopterygii</taxon>
        <taxon>Teleostei</taxon>
        <taxon>Neoteleostei</taxon>
        <taxon>Acanthomorphata</taxon>
        <taxon>Eupercaria</taxon>
        <taxon>Perciformes</taxon>
        <taxon>Cottioidei</taxon>
        <taxon>Zoarcales</taxon>
        <taxon>Zoarcidae</taxon>
        <taxon>Zoarcinae</taxon>
        <taxon>Zoarces</taxon>
    </lineage>
</organism>
<sequence>MGFDNETNQTLPDVAPYSLRISLPLTVLVGIMISLTVFGNVLVVIAVFTSRALRAPQNLFLVSLASADILVATLVMPFSLANELMGYWYFGEVWCEIYLALDVLFCTASIAHLCAISLDRYWSITQAIQYNLKRTPRRIKCIIVIVWVIAAVISFPPLITMEKENSEEEPVCKINNDKWYVISSCIGSFFLPCVIMVLVYVRIYQIAKKRTRAPPGDRKRKEMPKTATVAAANQKENGVGAGDPEERLGHEKLNGEQDIELKEGVGGEEGADEEKGEVNGVDLEESSSSDHKVNNPCSIKKKMAKGKTKLSQIKPGDDGVQKRTSSTKGSRWKGRQNREKRFTFVLAVVIGVFVICWFPFFFTYMLMTLCESCPVPDTLFKFFFWFGYCNSALNPIIYTIFNNDFRRSFKKILCKRDTRRYV</sequence>
<evidence type="ECO:0000256" key="8">
    <source>
        <dbReference type="ARBA" id="ARBA00023139"/>
    </source>
</evidence>
<dbReference type="GO" id="GO:0004938">
    <property type="term" value="F:alpha2-adrenergic receptor activity"/>
    <property type="evidence" value="ECO:0007669"/>
    <property type="project" value="TreeGrafter"/>
</dbReference>
<keyword evidence="5 17" id="KW-1133">Transmembrane helix</keyword>
<keyword evidence="12 15" id="KW-0807">Transducer</keyword>
<feature type="transmembrane region" description="Helical" evidence="17">
    <location>
        <begin position="98"/>
        <end position="118"/>
    </location>
</feature>
<evidence type="ECO:0000256" key="5">
    <source>
        <dbReference type="ARBA" id="ARBA00022989"/>
    </source>
</evidence>
<evidence type="ECO:0000256" key="4">
    <source>
        <dbReference type="ARBA" id="ARBA00022692"/>
    </source>
</evidence>
<evidence type="ECO:0000256" key="10">
    <source>
        <dbReference type="ARBA" id="ARBA00023170"/>
    </source>
</evidence>
<proteinExistence type="inferred from homology"/>
<evidence type="ECO:0000256" key="3">
    <source>
        <dbReference type="ARBA" id="ARBA00022475"/>
    </source>
</evidence>
<evidence type="ECO:0000256" key="14">
    <source>
        <dbReference type="ARBA" id="ARBA00031245"/>
    </source>
</evidence>
<feature type="compositionally biased region" description="Basic and acidic residues" evidence="16">
    <location>
        <begin position="215"/>
        <end position="224"/>
    </location>
</feature>
<evidence type="ECO:0000259" key="18">
    <source>
        <dbReference type="PROSITE" id="PS50262"/>
    </source>
</evidence>
<dbReference type="PRINTS" id="PR01103">
    <property type="entry name" value="ADRENERGICR"/>
</dbReference>
<feature type="domain" description="G-protein coupled receptors family 1 profile" evidence="18">
    <location>
        <begin position="39"/>
        <end position="398"/>
    </location>
</feature>
<dbReference type="Proteomes" id="UP001488805">
    <property type="component" value="Unassembled WGS sequence"/>
</dbReference>
<feature type="transmembrane region" description="Helical" evidence="17">
    <location>
        <begin position="21"/>
        <end position="47"/>
    </location>
</feature>
<dbReference type="GO" id="GO:0005886">
    <property type="term" value="C:plasma membrane"/>
    <property type="evidence" value="ECO:0007669"/>
    <property type="project" value="UniProtKB-SubCell"/>
</dbReference>
<accession>A0AAW1FYC1</accession>
<dbReference type="FunFam" id="1.20.1070.10:FF:000131">
    <property type="entry name" value="alpha-2A adrenergic receptor"/>
    <property type="match status" value="1"/>
</dbReference>
<dbReference type="CDD" id="cd15322">
    <property type="entry name" value="7tmA_alpha2A_AR"/>
    <property type="match status" value="1"/>
</dbReference>
<comment type="caution">
    <text evidence="19">The sequence shown here is derived from an EMBL/GenBank/DDBJ whole genome shotgun (WGS) entry which is preliminary data.</text>
</comment>
<dbReference type="AlphaFoldDB" id="A0AAW1FYC1"/>
<dbReference type="Gene3D" id="1.20.1070.10">
    <property type="entry name" value="Rhodopsin 7-helix transmembrane proteins"/>
    <property type="match status" value="2"/>
</dbReference>
<dbReference type="GO" id="GO:0051379">
    <property type="term" value="F:epinephrine binding"/>
    <property type="evidence" value="ECO:0007669"/>
    <property type="project" value="TreeGrafter"/>
</dbReference>
<feature type="transmembrane region" description="Helical" evidence="17">
    <location>
        <begin position="59"/>
        <end position="78"/>
    </location>
</feature>
<dbReference type="SMART" id="SM01381">
    <property type="entry name" value="7TM_GPCR_Srsx"/>
    <property type="match status" value="1"/>
</dbReference>
<evidence type="ECO:0000256" key="12">
    <source>
        <dbReference type="ARBA" id="ARBA00023224"/>
    </source>
</evidence>
<keyword evidence="11" id="KW-0325">Glycoprotein</keyword>
<feature type="transmembrane region" description="Helical" evidence="17">
    <location>
        <begin position="382"/>
        <end position="401"/>
    </location>
</feature>
<gene>
    <name evidence="19" type="ORF">VZT92_002384</name>
</gene>
<feature type="transmembrane region" description="Helical" evidence="17">
    <location>
        <begin position="179"/>
        <end position="201"/>
    </location>
</feature>
<evidence type="ECO:0000256" key="1">
    <source>
        <dbReference type="ARBA" id="ARBA00004651"/>
    </source>
</evidence>
<dbReference type="Pfam" id="PF00001">
    <property type="entry name" value="7tm_1"/>
    <property type="match status" value="1"/>
</dbReference>
<dbReference type="PROSITE" id="PS50262">
    <property type="entry name" value="G_PROTEIN_RECEP_F1_2"/>
    <property type="match status" value="1"/>
</dbReference>
<evidence type="ECO:0000256" key="11">
    <source>
        <dbReference type="ARBA" id="ARBA00023180"/>
    </source>
</evidence>
<keyword evidence="13" id="KW-0449">Lipoprotein</keyword>
<dbReference type="GO" id="GO:0071881">
    <property type="term" value="P:adenylate cyclase-inhibiting adrenergic receptor signaling pathway"/>
    <property type="evidence" value="ECO:0007669"/>
    <property type="project" value="UniProtKB-ARBA"/>
</dbReference>
<evidence type="ECO:0000313" key="19">
    <source>
        <dbReference type="EMBL" id="KAK9539899.1"/>
    </source>
</evidence>
<dbReference type="InterPro" id="IPR000276">
    <property type="entry name" value="GPCR_Rhodpsn"/>
</dbReference>
<evidence type="ECO:0000256" key="17">
    <source>
        <dbReference type="SAM" id="Phobius"/>
    </source>
</evidence>
<dbReference type="PRINTS" id="PR00237">
    <property type="entry name" value="GPCRRHODOPSN"/>
</dbReference>
<dbReference type="FunFam" id="1.20.1070.10:FF:000100">
    <property type="entry name" value="alpha-2B adrenergic receptor"/>
    <property type="match status" value="1"/>
</dbReference>
<feature type="compositionally biased region" description="Basic residues" evidence="16">
    <location>
        <begin position="299"/>
        <end position="308"/>
    </location>
</feature>
<keyword evidence="20" id="KW-1185">Reference proteome</keyword>
<evidence type="ECO:0000313" key="20">
    <source>
        <dbReference type="Proteomes" id="UP001488805"/>
    </source>
</evidence>
<reference evidence="19 20" key="1">
    <citation type="journal article" date="2024" name="Genome Biol. Evol.">
        <title>Chromosome-level genome assembly of the viviparous eelpout Zoarces viviparus.</title>
        <authorList>
            <person name="Fuhrmann N."/>
            <person name="Brasseur M.V."/>
            <person name="Bakowski C.E."/>
            <person name="Podsiadlowski L."/>
            <person name="Prost S."/>
            <person name="Krehenwinkel H."/>
            <person name="Mayer C."/>
        </authorList>
    </citation>
    <scope>NUCLEOTIDE SEQUENCE [LARGE SCALE GENOMIC DNA]</scope>
    <source>
        <strain evidence="19">NO-MEL_2022_Ind0_liver</strain>
    </source>
</reference>
<keyword evidence="6 15" id="KW-0297">G-protein coupled receptor</keyword>
<protein>
    <recommendedName>
        <fullName evidence="2">Alpha-2A adrenergic receptor</fullName>
    </recommendedName>
    <alternativeName>
        <fullName evidence="14">Alpha-2A adrenoreceptor</fullName>
    </alternativeName>
</protein>
<keyword evidence="3" id="KW-1003">Cell membrane</keyword>
<evidence type="ECO:0000256" key="6">
    <source>
        <dbReference type="ARBA" id="ARBA00023040"/>
    </source>
</evidence>
<evidence type="ECO:0000256" key="13">
    <source>
        <dbReference type="ARBA" id="ARBA00023288"/>
    </source>
</evidence>
<keyword evidence="7 17" id="KW-0472">Membrane</keyword>
<evidence type="ECO:0000256" key="16">
    <source>
        <dbReference type="SAM" id="MobiDB-lite"/>
    </source>
</evidence>
<dbReference type="InterPro" id="IPR017452">
    <property type="entry name" value="GPCR_Rhodpsn_7TM"/>
</dbReference>
<keyword evidence="10 15" id="KW-0675">Receptor</keyword>
<keyword evidence="9" id="KW-1015">Disulfide bond</keyword>
<keyword evidence="4 15" id="KW-0812">Transmembrane</keyword>